<name>A0A7R9CT15_TIMCR</name>
<gene>
    <name evidence="1" type="ORF">TCEB3V08_LOCUS6252</name>
</gene>
<reference evidence="1" key="1">
    <citation type="submission" date="2020-11" db="EMBL/GenBank/DDBJ databases">
        <authorList>
            <person name="Tran Van P."/>
        </authorList>
    </citation>
    <scope>NUCLEOTIDE SEQUENCE</scope>
</reference>
<dbReference type="EMBL" id="OC318427">
    <property type="protein sequence ID" value="CAD7401981.1"/>
    <property type="molecule type" value="Genomic_DNA"/>
</dbReference>
<evidence type="ECO:0000313" key="1">
    <source>
        <dbReference type="EMBL" id="CAD7401981.1"/>
    </source>
</evidence>
<organism evidence="1">
    <name type="scientific">Timema cristinae</name>
    <name type="common">Walking stick</name>
    <dbReference type="NCBI Taxonomy" id="61476"/>
    <lineage>
        <taxon>Eukaryota</taxon>
        <taxon>Metazoa</taxon>
        <taxon>Ecdysozoa</taxon>
        <taxon>Arthropoda</taxon>
        <taxon>Hexapoda</taxon>
        <taxon>Insecta</taxon>
        <taxon>Pterygota</taxon>
        <taxon>Neoptera</taxon>
        <taxon>Polyneoptera</taxon>
        <taxon>Phasmatodea</taxon>
        <taxon>Timematodea</taxon>
        <taxon>Timematoidea</taxon>
        <taxon>Timematidae</taxon>
        <taxon>Timema</taxon>
    </lineage>
</organism>
<proteinExistence type="predicted"/>
<accession>A0A7R9CT15</accession>
<dbReference type="AlphaFoldDB" id="A0A7R9CT15"/>
<sequence>MIECPQGDKMTEISQRYMLSQTLKERVYYAARDGMAITLFALLSEKKSDVVQELLNQLQLQEEVNDHQQRRPWIMLR</sequence>
<protein>
    <submittedName>
        <fullName evidence="1">Uncharacterized protein</fullName>
    </submittedName>
</protein>